<dbReference type="GO" id="GO:0018189">
    <property type="term" value="P:pyrroloquinoline quinone biosynthetic process"/>
    <property type="evidence" value="ECO:0007669"/>
    <property type="project" value="UniProtKB-UniPathway"/>
</dbReference>
<dbReference type="OrthoDB" id="7995890at2"/>
<comment type="pathway">
    <text evidence="1">Cofactor biosynthesis; pyrroloquinoline quinone biosynthesis.</text>
</comment>
<accession>A0A1Z4LUJ9</accession>
<dbReference type="InterPro" id="IPR041881">
    <property type="entry name" value="PqqD_sf"/>
</dbReference>
<name>A0A1Z4LUJ9_9CYAN</name>
<dbReference type="InterPro" id="IPR022479">
    <property type="entry name" value="PqqD_bac"/>
</dbReference>
<keyword evidence="5" id="KW-1185">Reference proteome</keyword>
<evidence type="ECO:0000313" key="5">
    <source>
        <dbReference type="Proteomes" id="UP000218418"/>
    </source>
</evidence>
<dbReference type="Pfam" id="PF05402">
    <property type="entry name" value="PqqD"/>
    <property type="match status" value="1"/>
</dbReference>
<dbReference type="UniPathway" id="UPA00539"/>
<dbReference type="Proteomes" id="UP000218418">
    <property type="component" value="Chromosome"/>
</dbReference>
<reference evidence="4 5" key="1">
    <citation type="submission" date="2017-06" db="EMBL/GenBank/DDBJ databases">
        <title>Genome sequencing of cyanobaciteial culture collection at National Institute for Environmental Studies (NIES).</title>
        <authorList>
            <person name="Hirose Y."/>
            <person name="Shimura Y."/>
            <person name="Fujisawa T."/>
            <person name="Nakamura Y."/>
            <person name="Kawachi M."/>
        </authorList>
    </citation>
    <scope>NUCLEOTIDE SEQUENCE [LARGE SCALE GENOMIC DNA]</scope>
    <source>
        <strain evidence="4 5">NIES-267</strain>
    </source>
</reference>
<dbReference type="EMBL" id="AP018227">
    <property type="protein sequence ID" value="BAY84831.1"/>
    <property type="molecule type" value="Genomic_DNA"/>
</dbReference>
<dbReference type="AlphaFoldDB" id="A0A1Z4LUJ9"/>
<keyword evidence="3" id="KW-0884">PQQ biosynthesis</keyword>
<proteinExistence type="predicted"/>
<evidence type="ECO:0000256" key="1">
    <source>
        <dbReference type="ARBA" id="ARBA00004886"/>
    </source>
</evidence>
<dbReference type="InterPro" id="IPR008792">
    <property type="entry name" value="PQQD"/>
</dbReference>
<evidence type="ECO:0000256" key="2">
    <source>
        <dbReference type="ARBA" id="ARBA00011741"/>
    </source>
</evidence>
<protein>
    <submittedName>
        <fullName evidence="4">Coenzyme PQQ synthesis protein D</fullName>
    </submittedName>
</protein>
<organism evidence="4 5">
    <name type="scientific">Calothrix parasitica NIES-267</name>
    <dbReference type="NCBI Taxonomy" id="1973488"/>
    <lineage>
        <taxon>Bacteria</taxon>
        <taxon>Bacillati</taxon>
        <taxon>Cyanobacteriota</taxon>
        <taxon>Cyanophyceae</taxon>
        <taxon>Nostocales</taxon>
        <taxon>Calotrichaceae</taxon>
        <taxon>Calothrix</taxon>
    </lineage>
</organism>
<dbReference type="Gene3D" id="1.10.10.1150">
    <property type="entry name" value="Coenzyme PQQ synthesis protein D (PqqD)"/>
    <property type="match status" value="1"/>
</dbReference>
<dbReference type="GO" id="GO:0048038">
    <property type="term" value="F:quinone binding"/>
    <property type="evidence" value="ECO:0007669"/>
    <property type="project" value="InterPro"/>
</dbReference>
<evidence type="ECO:0000256" key="3">
    <source>
        <dbReference type="ARBA" id="ARBA00022905"/>
    </source>
</evidence>
<gene>
    <name evidence="4" type="primary">pqqD</name>
    <name evidence="4" type="ORF">NIES267_43280</name>
</gene>
<dbReference type="NCBIfam" id="TIGR03859">
    <property type="entry name" value="PQQ_PqqD"/>
    <property type="match status" value="1"/>
</dbReference>
<comment type="subunit">
    <text evidence="2">Monomer. Interacts with PqqE.</text>
</comment>
<sequence>MQQSLIPQTLDYLTFAPGVRLHWSEVRQQYWLLFPEAALALNSTAAAILAKCDGNNSLDEILTVLKQQYCDVNVSDVENLLLSVFKRGLLIRSAC</sequence>
<evidence type="ECO:0000313" key="4">
    <source>
        <dbReference type="EMBL" id="BAY84831.1"/>
    </source>
</evidence>